<organism evidence="2 3">
    <name type="scientific">Alkalicoccobacillus porphyridii</name>
    <dbReference type="NCBI Taxonomy" id="2597270"/>
    <lineage>
        <taxon>Bacteria</taxon>
        <taxon>Bacillati</taxon>
        <taxon>Bacillota</taxon>
        <taxon>Bacilli</taxon>
        <taxon>Bacillales</taxon>
        <taxon>Bacillaceae</taxon>
        <taxon>Alkalicoccobacillus</taxon>
    </lineage>
</organism>
<dbReference type="OrthoDB" id="9803532at2"/>
<protein>
    <submittedName>
        <fullName evidence="2">Alpha-E domain-containing protein</fullName>
    </submittedName>
</protein>
<feature type="domain" description="DUF403" evidence="1">
    <location>
        <begin position="1"/>
        <end position="295"/>
    </location>
</feature>
<dbReference type="PANTHER" id="PTHR34595">
    <property type="entry name" value="BLR5612 PROTEIN"/>
    <property type="match status" value="1"/>
</dbReference>
<gene>
    <name evidence="2" type="ORF">FN960_16015</name>
</gene>
<dbReference type="InterPro" id="IPR051680">
    <property type="entry name" value="ATP-dep_Glu-Cys_Ligase-2"/>
</dbReference>
<evidence type="ECO:0000259" key="1">
    <source>
        <dbReference type="Pfam" id="PF04168"/>
    </source>
</evidence>
<dbReference type="RefSeq" id="WP_143849867.1">
    <property type="nucleotide sequence ID" value="NZ_VLXZ01000011.1"/>
</dbReference>
<dbReference type="AlphaFoldDB" id="A0A553ZVC9"/>
<dbReference type="Proteomes" id="UP000318521">
    <property type="component" value="Unassembled WGS sequence"/>
</dbReference>
<proteinExistence type="predicted"/>
<dbReference type="PANTHER" id="PTHR34595:SF7">
    <property type="entry name" value="SLL1039 PROTEIN"/>
    <property type="match status" value="1"/>
</dbReference>
<dbReference type="Pfam" id="PF04168">
    <property type="entry name" value="Alpha-E"/>
    <property type="match status" value="1"/>
</dbReference>
<dbReference type="EMBL" id="VLXZ01000011">
    <property type="protein sequence ID" value="TSB45441.1"/>
    <property type="molecule type" value="Genomic_DNA"/>
</dbReference>
<accession>A0A553ZVC9</accession>
<evidence type="ECO:0000313" key="2">
    <source>
        <dbReference type="EMBL" id="TSB45441.1"/>
    </source>
</evidence>
<name>A0A553ZVC9_9BACI</name>
<sequence>MLLRVADSLYWMARNIERAENHAHVLSVKLIQALEASDEDQLMNDEWDVILDISAVINKRSSLLTDEGFDLDKLIHHLTFLTDNPSSIYSCLKITRENARQCRDHLSNDFWMIINEFYLYLNKWKDSQWSNYHIQNTLHRVKMTSLSVQGVIETTANRSVDYRLFKIGCWIERADHTLRILHAICSRLQEQPDHTGYYSNLALQLTKGSDTYLRGQMAYMRPEDVFTFLIVDANFPRSLRYCMDHAWYAIKQVEGEQGSGYATQLKDVLWQMTNRIQYLHLDHFSLTESKDFFKQQYAGIKVG</sequence>
<keyword evidence="3" id="KW-1185">Reference proteome</keyword>
<dbReference type="InterPro" id="IPR007296">
    <property type="entry name" value="DUF403"/>
</dbReference>
<reference evidence="2 3" key="1">
    <citation type="submission" date="2019-07" db="EMBL/GenBank/DDBJ databases">
        <authorList>
            <person name="Park Y.J."/>
            <person name="Jeong S.E."/>
            <person name="Jung H.S."/>
        </authorList>
    </citation>
    <scope>NUCLEOTIDE SEQUENCE [LARGE SCALE GENOMIC DNA]</scope>
    <source>
        <strain evidence="3">P16(2019)</strain>
    </source>
</reference>
<evidence type="ECO:0000313" key="3">
    <source>
        <dbReference type="Proteomes" id="UP000318521"/>
    </source>
</evidence>
<comment type="caution">
    <text evidence="2">The sequence shown here is derived from an EMBL/GenBank/DDBJ whole genome shotgun (WGS) entry which is preliminary data.</text>
</comment>